<dbReference type="EMBL" id="ML978167">
    <property type="protein sequence ID" value="KAF2033317.1"/>
    <property type="molecule type" value="Genomic_DNA"/>
</dbReference>
<feature type="region of interest" description="Disordered" evidence="1">
    <location>
        <begin position="197"/>
        <end position="248"/>
    </location>
</feature>
<comment type="caution">
    <text evidence="2">The sequence shown here is derived from an EMBL/GenBank/DDBJ whole genome shotgun (WGS) entry which is preliminary data.</text>
</comment>
<evidence type="ECO:0000313" key="3">
    <source>
        <dbReference type="Proteomes" id="UP000799777"/>
    </source>
</evidence>
<reference evidence="2" key="1">
    <citation type="journal article" date="2020" name="Stud. Mycol.">
        <title>101 Dothideomycetes genomes: a test case for predicting lifestyles and emergence of pathogens.</title>
        <authorList>
            <person name="Haridas S."/>
            <person name="Albert R."/>
            <person name="Binder M."/>
            <person name="Bloem J."/>
            <person name="Labutti K."/>
            <person name="Salamov A."/>
            <person name="Andreopoulos B."/>
            <person name="Baker S."/>
            <person name="Barry K."/>
            <person name="Bills G."/>
            <person name="Bluhm B."/>
            <person name="Cannon C."/>
            <person name="Castanera R."/>
            <person name="Culley D."/>
            <person name="Daum C."/>
            <person name="Ezra D."/>
            <person name="Gonzalez J."/>
            <person name="Henrissat B."/>
            <person name="Kuo A."/>
            <person name="Liang C."/>
            <person name="Lipzen A."/>
            <person name="Lutzoni F."/>
            <person name="Magnuson J."/>
            <person name="Mondo S."/>
            <person name="Nolan M."/>
            <person name="Ohm R."/>
            <person name="Pangilinan J."/>
            <person name="Park H.-J."/>
            <person name="Ramirez L."/>
            <person name="Alfaro M."/>
            <person name="Sun H."/>
            <person name="Tritt A."/>
            <person name="Yoshinaga Y."/>
            <person name="Zwiers L.-H."/>
            <person name="Turgeon B."/>
            <person name="Goodwin S."/>
            <person name="Spatafora J."/>
            <person name="Crous P."/>
            <person name="Grigoriev I."/>
        </authorList>
    </citation>
    <scope>NUCLEOTIDE SEQUENCE</scope>
    <source>
        <strain evidence="2">CBS 110217</strain>
    </source>
</reference>
<feature type="compositionally biased region" description="Polar residues" evidence="1">
    <location>
        <begin position="198"/>
        <end position="210"/>
    </location>
</feature>
<dbReference type="AlphaFoldDB" id="A0A9P4LR18"/>
<organism evidence="2 3">
    <name type="scientific">Setomelanomma holmii</name>
    <dbReference type="NCBI Taxonomy" id="210430"/>
    <lineage>
        <taxon>Eukaryota</taxon>
        <taxon>Fungi</taxon>
        <taxon>Dikarya</taxon>
        <taxon>Ascomycota</taxon>
        <taxon>Pezizomycotina</taxon>
        <taxon>Dothideomycetes</taxon>
        <taxon>Pleosporomycetidae</taxon>
        <taxon>Pleosporales</taxon>
        <taxon>Pleosporineae</taxon>
        <taxon>Phaeosphaeriaceae</taxon>
        <taxon>Setomelanomma</taxon>
    </lineage>
</organism>
<dbReference type="Proteomes" id="UP000799777">
    <property type="component" value="Unassembled WGS sequence"/>
</dbReference>
<proteinExistence type="predicted"/>
<protein>
    <submittedName>
        <fullName evidence="2">Uncharacterized protein</fullName>
    </submittedName>
</protein>
<keyword evidence="3" id="KW-1185">Reference proteome</keyword>
<name>A0A9P4LR18_9PLEO</name>
<evidence type="ECO:0000313" key="2">
    <source>
        <dbReference type="EMBL" id="KAF2033317.1"/>
    </source>
</evidence>
<evidence type="ECO:0000256" key="1">
    <source>
        <dbReference type="SAM" id="MobiDB-lite"/>
    </source>
</evidence>
<dbReference type="OrthoDB" id="3798496at2759"/>
<accession>A0A9P4LR18</accession>
<sequence>MINDKTLAAVEQTVPADASQWEMINHADAVGFHDDRILLILGPLSTAYPVLMADIPKTAALLVQTSQRPLRERKIRMINLDNDMVTAYFELGCTKLFTAEYAWGDLINLAVVAEILQDKVVETHAIAVLKKKARLVVEAKVDIFTGKEYEIAWKVCRAAAGGVLVWQILNNLRQKVEAEAPTGQAQVTPAAPAALVQPSPTVKTPSSNTKVAVPSISPEKTAAVNDEDAEKEGKHHPIRQPRNPPTVEALRAGKAKNFVWPNRNMVKKDG</sequence>
<gene>
    <name evidence="2" type="ORF">EK21DRAFT_58991</name>
</gene>